<dbReference type="EC" id="2.7.13.3" evidence="3"/>
<evidence type="ECO:0000259" key="13">
    <source>
        <dbReference type="PROSITE" id="PS50885"/>
    </source>
</evidence>
<feature type="domain" description="Histidine kinase" evidence="12">
    <location>
        <begin position="237"/>
        <end position="457"/>
    </location>
</feature>
<dbReference type="SMART" id="SM00304">
    <property type="entry name" value="HAMP"/>
    <property type="match status" value="1"/>
</dbReference>
<gene>
    <name evidence="14" type="ordered locus">CAP2UW1_0402</name>
</gene>
<dbReference type="AlphaFoldDB" id="C7RKT3"/>
<dbReference type="EMBL" id="CP001715">
    <property type="protein sequence ID" value="ACV33755.1"/>
    <property type="molecule type" value="Genomic_DNA"/>
</dbReference>
<keyword evidence="5" id="KW-0808">Transferase</keyword>
<evidence type="ECO:0000313" key="14">
    <source>
        <dbReference type="EMBL" id="ACV33755.1"/>
    </source>
</evidence>
<dbReference type="InterPro" id="IPR036097">
    <property type="entry name" value="HisK_dim/P_sf"/>
</dbReference>
<dbReference type="Pfam" id="PF00512">
    <property type="entry name" value="HisKA"/>
    <property type="match status" value="1"/>
</dbReference>
<feature type="transmembrane region" description="Helical" evidence="11">
    <location>
        <begin position="153"/>
        <end position="176"/>
    </location>
</feature>
<dbReference type="HOGENOM" id="CLU_000445_89_37_4"/>
<dbReference type="InterPro" id="IPR003661">
    <property type="entry name" value="HisK_dim/P_dom"/>
</dbReference>
<dbReference type="InterPro" id="IPR036890">
    <property type="entry name" value="HATPase_C_sf"/>
</dbReference>
<sequence length="474" mass="52432">MLAPLLFVWPISIAFTHYFANSVASFPYDQSLREHVAAVSRQVSFVDGQPHFALPGIAQVFLRSDEIDNVYFHLLDVDGSLIVGDTELPVPRHPQGLPRSEHGEVLFRDDEYRGQALRVAYLYLFEPGASAARWVLIEVGETTEKRSQLANKIIASVILPQFVIIPLAVVLVWFGLSQGLRPLTRLRDRIQARREADLSPIALRRVPEELRPLTEAFNSMLARMQHNVDAQRRFIADAAHQMRTPLTGLKTQAQLAMRESDPGELRHALRQILSGVDRASHLVDQMLALARAEASGDAQQPLLPLDVDQLLREIVETWVVRALDKRIDLGYEAAGAVLIEGNAFLLREMINNLLDNALRYTPAGGRVTARVVAQGDFAVLEIEDSGPGIADEDSQKVFDRFYRVEGADGEGSGLGLAIVREIAELHQAAASLRPNTRHADGEEPSGCIARIVFRVQRPPPPRGSTPDAVQTGFA</sequence>
<dbReference type="PROSITE" id="PS50885">
    <property type="entry name" value="HAMP"/>
    <property type="match status" value="1"/>
</dbReference>
<protein>
    <recommendedName>
        <fullName evidence="3">histidine kinase</fullName>
        <ecNumber evidence="3">2.7.13.3</ecNumber>
    </recommendedName>
</protein>
<comment type="subcellular location">
    <subcellularLocation>
        <location evidence="2">Membrane</location>
    </subcellularLocation>
</comment>
<evidence type="ECO:0000256" key="8">
    <source>
        <dbReference type="ARBA" id="ARBA00022989"/>
    </source>
</evidence>
<reference evidence="14" key="1">
    <citation type="submission" date="2009-08" db="EMBL/GenBank/DDBJ databases">
        <authorList>
            <consortium name="US DOE Joint Genome Institute"/>
            <person name="Lucas S."/>
            <person name="Copeland A."/>
            <person name="Lapidus A."/>
            <person name="Glavina del Rio T."/>
            <person name="Dalin E."/>
            <person name="Tice H."/>
            <person name="Bruce D."/>
            <person name="Barry K."/>
            <person name="Pitluck S."/>
            <person name="Lowry S."/>
            <person name="Larimer F."/>
            <person name="Land M."/>
            <person name="Hauser L."/>
            <person name="Kyrpides N."/>
            <person name="Ivanova N."/>
            <person name="McMahon K.D."/>
            <person name="Hugenholtz P."/>
        </authorList>
    </citation>
    <scope>NUCLEOTIDE SEQUENCE</scope>
    <source>
        <strain evidence="14">UW-1</strain>
    </source>
</reference>
<keyword evidence="6 11" id="KW-0812">Transmembrane</keyword>
<dbReference type="SUPFAM" id="SSF55874">
    <property type="entry name" value="ATPase domain of HSP90 chaperone/DNA topoisomerase II/histidine kinase"/>
    <property type="match status" value="1"/>
</dbReference>
<evidence type="ECO:0000256" key="1">
    <source>
        <dbReference type="ARBA" id="ARBA00000085"/>
    </source>
</evidence>
<dbReference type="CDD" id="cd00075">
    <property type="entry name" value="HATPase"/>
    <property type="match status" value="1"/>
</dbReference>
<dbReference type="PROSITE" id="PS50109">
    <property type="entry name" value="HIS_KIN"/>
    <property type="match status" value="1"/>
</dbReference>
<feature type="domain" description="HAMP" evidence="13">
    <location>
        <begin position="177"/>
        <end position="229"/>
    </location>
</feature>
<reference evidence="14" key="2">
    <citation type="submission" date="2009-09" db="EMBL/GenBank/DDBJ databases">
        <title>Complete sequence of chromosome of Candidatus Accumulibacter phosphatis clade IIA str. UW-1.</title>
        <authorList>
            <consortium name="US DOE Joint Genome Institute"/>
            <person name="Martin H.G."/>
            <person name="Ivanova N."/>
            <person name="Kunin V."/>
            <person name="Warnecke F."/>
            <person name="Barry K."/>
            <person name="He S."/>
            <person name="Salamov A."/>
            <person name="Szeto E."/>
            <person name="Dalin E."/>
            <person name="Pangilinan J.L."/>
            <person name="Lapidus A."/>
            <person name="Lowry S."/>
            <person name="Kyrpides N.C."/>
            <person name="McMahon K.D."/>
            <person name="Hugenholtz P."/>
        </authorList>
    </citation>
    <scope>NUCLEOTIDE SEQUENCE [LARGE SCALE GENOMIC DNA]</scope>
    <source>
        <strain evidence="14">UW-1</strain>
    </source>
</reference>
<dbReference type="Gene3D" id="1.10.287.130">
    <property type="match status" value="1"/>
</dbReference>
<dbReference type="InterPro" id="IPR013727">
    <property type="entry name" value="2CSK_N"/>
</dbReference>
<name>C7RKT3_ACCRE</name>
<evidence type="ECO:0000256" key="10">
    <source>
        <dbReference type="ARBA" id="ARBA00023136"/>
    </source>
</evidence>
<dbReference type="CDD" id="cd06225">
    <property type="entry name" value="HAMP"/>
    <property type="match status" value="1"/>
</dbReference>
<dbReference type="SMART" id="SM00387">
    <property type="entry name" value="HATPase_c"/>
    <property type="match status" value="1"/>
</dbReference>
<evidence type="ECO:0000256" key="4">
    <source>
        <dbReference type="ARBA" id="ARBA00022553"/>
    </source>
</evidence>
<dbReference type="OrthoDB" id="8554694at2"/>
<dbReference type="InterPro" id="IPR005467">
    <property type="entry name" value="His_kinase_dom"/>
</dbReference>
<dbReference type="eggNOG" id="COG2205">
    <property type="taxonomic scope" value="Bacteria"/>
</dbReference>
<evidence type="ECO:0000256" key="3">
    <source>
        <dbReference type="ARBA" id="ARBA00012438"/>
    </source>
</evidence>
<evidence type="ECO:0000259" key="12">
    <source>
        <dbReference type="PROSITE" id="PS50109"/>
    </source>
</evidence>
<accession>C7RKT3</accession>
<keyword evidence="8 11" id="KW-1133">Transmembrane helix</keyword>
<keyword evidence="10 11" id="KW-0472">Membrane</keyword>
<dbReference type="InterPro" id="IPR050428">
    <property type="entry name" value="TCS_sensor_his_kinase"/>
</dbReference>
<evidence type="ECO:0000256" key="6">
    <source>
        <dbReference type="ARBA" id="ARBA00022692"/>
    </source>
</evidence>
<evidence type="ECO:0000256" key="2">
    <source>
        <dbReference type="ARBA" id="ARBA00004370"/>
    </source>
</evidence>
<dbReference type="SMART" id="SM00388">
    <property type="entry name" value="HisKA"/>
    <property type="match status" value="1"/>
</dbReference>
<dbReference type="GO" id="GO:0000155">
    <property type="term" value="F:phosphorelay sensor kinase activity"/>
    <property type="evidence" value="ECO:0007669"/>
    <property type="project" value="InterPro"/>
</dbReference>
<evidence type="ECO:0000256" key="9">
    <source>
        <dbReference type="ARBA" id="ARBA00023012"/>
    </source>
</evidence>
<evidence type="ECO:0000256" key="7">
    <source>
        <dbReference type="ARBA" id="ARBA00022777"/>
    </source>
</evidence>
<dbReference type="Gene3D" id="3.30.565.10">
    <property type="entry name" value="Histidine kinase-like ATPase, C-terminal domain"/>
    <property type="match status" value="1"/>
</dbReference>
<dbReference type="STRING" id="522306.CAP2UW1_0402"/>
<comment type="catalytic activity">
    <reaction evidence="1">
        <text>ATP + protein L-histidine = ADP + protein N-phospho-L-histidine.</text>
        <dbReference type="EC" id="2.7.13.3"/>
    </reaction>
</comment>
<dbReference type="KEGG" id="app:CAP2UW1_0402"/>
<proteinExistence type="predicted"/>
<dbReference type="GO" id="GO:0005886">
    <property type="term" value="C:plasma membrane"/>
    <property type="evidence" value="ECO:0007669"/>
    <property type="project" value="TreeGrafter"/>
</dbReference>
<dbReference type="PANTHER" id="PTHR45436:SF1">
    <property type="entry name" value="SENSOR PROTEIN QSEC"/>
    <property type="match status" value="1"/>
</dbReference>
<dbReference type="PANTHER" id="PTHR45436">
    <property type="entry name" value="SENSOR HISTIDINE KINASE YKOH"/>
    <property type="match status" value="1"/>
</dbReference>
<evidence type="ECO:0000256" key="11">
    <source>
        <dbReference type="SAM" id="Phobius"/>
    </source>
</evidence>
<dbReference type="CDD" id="cd00082">
    <property type="entry name" value="HisKA"/>
    <property type="match status" value="1"/>
</dbReference>
<dbReference type="Pfam" id="PF02518">
    <property type="entry name" value="HATPase_c"/>
    <property type="match status" value="1"/>
</dbReference>
<evidence type="ECO:0000256" key="5">
    <source>
        <dbReference type="ARBA" id="ARBA00022679"/>
    </source>
</evidence>
<dbReference type="InterPro" id="IPR003660">
    <property type="entry name" value="HAMP_dom"/>
</dbReference>
<dbReference type="InterPro" id="IPR003594">
    <property type="entry name" value="HATPase_dom"/>
</dbReference>
<organism evidence="14">
    <name type="scientific">Accumulibacter regalis</name>
    <dbReference type="NCBI Taxonomy" id="522306"/>
    <lineage>
        <taxon>Bacteria</taxon>
        <taxon>Pseudomonadati</taxon>
        <taxon>Pseudomonadota</taxon>
        <taxon>Betaproteobacteria</taxon>
        <taxon>Candidatus Accumulibacter</taxon>
    </lineage>
</organism>
<dbReference type="PRINTS" id="PR00344">
    <property type="entry name" value="BCTRLSENSOR"/>
</dbReference>
<keyword evidence="7 14" id="KW-0418">Kinase</keyword>
<keyword evidence="4" id="KW-0597">Phosphoprotein</keyword>
<dbReference type="SUPFAM" id="SSF47384">
    <property type="entry name" value="Homodimeric domain of signal transducing histidine kinase"/>
    <property type="match status" value="1"/>
</dbReference>
<keyword evidence="9" id="KW-0902">Two-component regulatory system</keyword>
<dbReference type="Pfam" id="PF08521">
    <property type="entry name" value="2CSK_N"/>
    <property type="match status" value="1"/>
</dbReference>
<dbReference type="InterPro" id="IPR004358">
    <property type="entry name" value="Sig_transdc_His_kin-like_C"/>
</dbReference>